<organism evidence="3 4">
    <name type="scientific">Dentipellis fragilis</name>
    <dbReference type="NCBI Taxonomy" id="205917"/>
    <lineage>
        <taxon>Eukaryota</taxon>
        <taxon>Fungi</taxon>
        <taxon>Dikarya</taxon>
        <taxon>Basidiomycota</taxon>
        <taxon>Agaricomycotina</taxon>
        <taxon>Agaricomycetes</taxon>
        <taxon>Russulales</taxon>
        <taxon>Hericiaceae</taxon>
        <taxon>Dentipellis</taxon>
    </lineage>
</organism>
<comment type="caution">
    <text evidence="3">The sequence shown here is derived from an EMBL/GenBank/DDBJ whole genome shotgun (WGS) entry which is preliminary data.</text>
</comment>
<protein>
    <recommendedName>
        <fullName evidence="2">BBC1/AIM3 cysteine proteinase-fold domain-containing protein</fullName>
    </recommendedName>
</protein>
<feature type="compositionally biased region" description="Polar residues" evidence="1">
    <location>
        <begin position="89"/>
        <end position="100"/>
    </location>
</feature>
<feature type="domain" description="BBC1/AIM3 cysteine proteinase-fold" evidence="2">
    <location>
        <begin position="147"/>
        <end position="306"/>
    </location>
</feature>
<dbReference type="InterPro" id="IPR057402">
    <property type="entry name" value="AIM3_BBC1_C"/>
</dbReference>
<evidence type="ECO:0000259" key="2">
    <source>
        <dbReference type="Pfam" id="PF25459"/>
    </source>
</evidence>
<sequence>LSPRYTARKDSYDTVTPQMPHRHPPTHAQSDYVIVEQEVRAPQVPPPPPPPHAPVPPPPAPPSEAASTGGWELPSIPTGGLDFGDSATEDLSASMWSEDSTAYPPAPANVPPPPAKEVPRAAPPPAAPPPAAPHPPAHLSAEDLRAVGRSSATGRTLVFVDAVLAQVPNAATGGAEYGFLVYAQTGGAVHVRASEIMPGDVIVLEDAKLKGHKGLQTYHQAAGDGGVPCVGVVSEFEVRKMKVKALQANQHVGQAVSTTRGFAFGRGLLRRIRADVSANAAKTVESVSYRLDDLKSGTIKVYRVLEA</sequence>
<feature type="non-terminal residue" evidence="3">
    <location>
        <position position="1"/>
    </location>
</feature>
<dbReference type="STRING" id="205917.A0A4Y9YIN9"/>
<dbReference type="EMBL" id="SEOQ01000465">
    <property type="protein sequence ID" value="TFY62404.1"/>
    <property type="molecule type" value="Genomic_DNA"/>
</dbReference>
<dbReference type="AlphaFoldDB" id="A0A4Y9YIN9"/>
<feature type="compositionally biased region" description="Pro residues" evidence="1">
    <location>
        <begin position="43"/>
        <end position="62"/>
    </location>
</feature>
<gene>
    <name evidence="3" type="ORF">EVG20_g6713</name>
</gene>
<dbReference type="OrthoDB" id="207120at2759"/>
<feature type="region of interest" description="Disordered" evidence="1">
    <location>
        <begin position="1"/>
        <end position="138"/>
    </location>
</feature>
<evidence type="ECO:0000313" key="3">
    <source>
        <dbReference type="EMBL" id="TFY62404.1"/>
    </source>
</evidence>
<feature type="compositionally biased region" description="Pro residues" evidence="1">
    <location>
        <begin position="104"/>
        <end position="136"/>
    </location>
</feature>
<dbReference type="Pfam" id="PF25459">
    <property type="entry name" value="AIM3_BBC1_C"/>
    <property type="match status" value="1"/>
</dbReference>
<evidence type="ECO:0000256" key="1">
    <source>
        <dbReference type="SAM" id="MobiDB-lite"/>
    </source>
</evidence>
<reference evidence="3 4" key="1">
    <citation type="submission" date="2019-02" db="EMBL/GenBank/DDBJ databases">
        <title>Genome sequencing of the rare red list fungi Dentipellis fragilis.</title>
        <authorList>
            <person name="Buettner E."/>
            <person name="Kellner H."/>
        </authorList>
    </citation>
    <scope>NUCLEOTIDE SEQUENCE [LARGE SCALE GENOMIC DNA]</scope>
    <source>
        <strain evidence="3 4">DSM 105465</strain>
    </source>
</reference>
<accession>A0A4Y9YIN9</accession>
<evidence type="ECO:0000313" key="4">
    <source>
        <dbReference type="Proteomes" id="UP000298327"/>
    </source>
</evidence>
<dbReference type="Proteomes" id="UP000298327">
    <property type="component" value="Unassembled WGS sequence"/>
</dbReference>
<proteinExistence type="predicted"/>
<name>A0A4Y9YIN9_9AGAM</name>
<keyword evidence="4" id="KW-1185">Reference proteome</keyword>